<dbReference type="GO" id="GO:0005507">
    <property type="term" value="F:copper ion binding"/>
    <property type="evidence" value="ECO:0007669"/>
    <property type="project" value="TreeGrafter"/>
</dbReference>
<comment type="caution">
    <text evidence="5">The sequence shown here is derived from an EMBL/GenBank/DDBJ whole genome shotgun (WGS) entry which is preliminary data.</text>
</comment>
<protein>
    <submittedName>
        <fullName evidence="5">Heavy metal translocatin</fullName>
    </submittedName>
</protein>
<evidence type="ECO:0000259" key="4">
    <source>
        <dbReference type="PROSITE" id="PS50846"/>
    </source>
</evidence>
<dbReference type="InterPro" id="IPR006121">
    <property type="entry name" value="HMA_dom"/>
</dbReference>
<dbReference type="InterPro" id="IPR036163">
    <property type="entry name" value="HMA_dom_sf"/>
</dbReference>
<gene>
    <name evidence="5" type="ORF">NKR23_g11422</name>
</gene>
<reference evidence="5" key="1">
    <citation type="submission" date="2022-07" db="EMBL/GenBank/DDBJ databases">
        <title>Fungi with potential for degradation of polypropylene.</title>
        <authorList>
            <person name="Gostincar C."/>
        </authorList>
    </citation>
    <scope>NUCLEOTIDE SEQUENCE</scope>
    <source>
        <strain evidence="5">EXF-13308</strain>
    </source>
</reference>
<dbReference type="SUPFAM" id="SSF55008">
    <property type="entry name" value="HMA, heavy metal-associated domain"/>
    <property type="match status" value="2"/>
</dbReference>
<keyword evidence="3" id="KW-0472">Membrane</keyword>
<dbReference type="FunFam" id="3.30.70.100:FF:000001">
    <property type="entry name" value="ATPase copper transporting beta"/>
    <property type="match status" value="1"/>
</dbReference>
<dbReference type="CDD" id="cd00371">
    <property type="entry name" value="HMA"/>
    <property type="match status" value="2"/>
</dbReference>
<accession>A0AA38VH96</accession>
<dbReference type="EMBL" id="JANBVO010000061">
    <property type="protein sequence ID" value="KAJ9132071.1"/>
    <property type="molecule type" value="Genomic_DNA"/>
</dbReference>
<keyword evidence="6" id="KW-1185">Reference proteome</keyword>
<organism evidence="5 6">
    <name type="scientific">Pleurostoma richardsiae</name>
    <dbReference type="NCBI Taxonomy" id="41990"/>
    <lineage>
        <taxon>Eukaryota</taxon>
        <taxon>Fungi</taxon>
        <taxon>Dikarya</taxon>
        <taxon>Ascomycota</taxon>
        <taxon>Pezizomycotina</taxon>
        <taxon>Sordariomycetes</taxon>
        <taxon>Sordariomycetidae</taxon>
        <taxon>Calosphaeriales</taxon>
        <taxon>Pleurostomataceae</taxon>
        <taxon>Pleurostoma</taxon>
    </lineage>
</organism>
<dbReference type="PANTHER" id="PTHR43520:SF32">
    <property type="entry name" value="COPPER RESISTANCE P-TYPE ATPASE (EUROFUNG)"/>
    <property type="match status" value="1"/>
</dbReference>
<dbReference type="GO" id="GO:0055070">
    <property type="term" value="P:copper ion homeostasis"/>
    <property type="evidence" value="ECO:0007669"/>
    <property type="project" value="TreeGrafter"/>
</dbReference>
<dbReference type="GO" id="GO:0043682">
    <property type="term" value="F:P-type divalent copper transporter activity"/>
    <property type="evidence" value="ECO:0007669"/>
    <property type="project" value="TreeGrafter"/>
</dbReference>
<evidence type="ECO:0000313" key="6">
    <source>
        <dbReference type="Proteomes" id="UP001174694"/>
    </source>
</evidence>
<sequence>MSCSSCVGKIAAALEQKPWFDGEQNAEELVKIIDSIGYEASLEHVDELPPAPGAGPRVVAGLWSASYAIGGTTCSSCVSTITKALETLPWTKSVDVNLITNSATVVLEDKSHPNEIAEIVESVGYNAKLSDVVDMGRGKAQDGSRTVSIRVNGMYSTVGNSIMTISYTPNSPEFTIMAILSTISAVDPAFNPIIYHPPIVEERAAQIHARIRQRIFYRVLLSVIVAIPAFITGIVFMSLVPPSNSGRRYLMEQL</sequence>
<keyword evidence="1" id="KW-0479">Metal-binding</keyword>
<evidence type="ECO:0000313" key="5">
    <source>
        <dbReference type="EMBL" id="KAJ9132071.1"/>
    </source>
</evidence>
<keyword evidence="3" id="KW-1133">Transmembrane helix</keyword>
<proteinExistence type="predicted"/>
<keyword evidence="2" id="KW-1278">Translocase</keyword>
<evidence type="ECO:0000256" key="1">
    <source>
        <dbReference type="ARBA" id="ARBA00022723"/>
    </source>
</evidence>
<feature type="domain" description="HMA" evidence="4">
    <location>
        <begin position="63"/>
        <end position="128"/>
    </location>
</feature>
<dbReference type="Proteomes" id="UP001174694">
    <property type="component" value="Unassembled WGS sequence"/>
</dbReference>
<evidence type="ECO:0000256" key="3">
    <source>
        <dbReference type="SAM" id="Phobius"/>
    </source>
</evidence>
<dbReference type="AlphaFoldDB" id="A0AA38VH96"/>
<dbReference type="Pfam" id="PF00403">
    <property type="entry name" value="HMA"/>
    <property type="match status" value="1"/>
</dbReference>
<dbReference type="Gene3D" id="3.30.70.100">
    <property type="match status" value="1"/>
</dbReference>
<dbReference type="PROSITE" id="PS50846">
    <property type="entry name" value="HMA_2"/>
    <property type="match status" value="1"/>
</dbReference>
<keyword evidence="3" id="KW-0812">Transmembrane</keyword>
<evidence type="ECO:0000256" key="2">
    <source>
        <dbReference type="ARBA" id="ARBA00022967"/>
    </source>
</evidence>
<feature type="transmembrane region" description="Helical" evidence="3">
    <location>
        <begin position="215"/>
        <end position="240"/>
    </location>
</feature>
<dbReference type="GO" id="GO:0016020">
    <property type="term" value="C:membrane"/>
    <property type="evidence" value="ECO:0007669"/>
    <property type="project" value="TreeGrafter"/>
</dbReference>
<dbReference type="PANTHER" id="PTHR43520">
    <property type="entry name" value="ATP7, ISOFORM B"/>
    <property type="match status" value="1"/>
</dbReference>
<name>A0AA38VH96_9PEZI</name>